<keyword evidence="1" id="KW-0231">Viral genome packaging</keyword>
<reference evidence="3 4" key="1">
    <citation type="submission" date="2023-08" db="EMBL/GenBank/DDBJ databases">
        <authorList>
            <person name="Du S."/>
            <person name="Wu Z."/>
            <person name="Wu Y."/>
            <person name="Yang M."/>
            <person name="Shao J."/>
            <person name="Liu H."/>
            <person name="Zhao Y."/>
            <person name="Zhang Z."/>
        </authorList>
    </citation>
    <scope>NUCLEOTIDE SEQUENCE [LARGE SCALE GENOMIC DNA]</scope>
</reference>
<keyword evidence="1" id="KW-0547">Nucleotide-binding</keyword>
<dbReference type="GO" id="GO:0016887">
    <property type="term" value="F:ATP hydrolysis activity"/>
    <property type="evidence" value="ECO:0007669"/>
    <property type="project" value="InterPro"/>
</dbReference>
<dbReference type="EMBL" id="OR420740">
    <property type="protein sequence ID" value="WMM95248.1"/>
    <property type="molecule type" value="Genomic_DNA"/>
</dbReference>
<feature type="short sequence motif" description="Walker A motif" evidence="1">
    <location>
        <begin position="58"/>
        <end position="65"/>
    </location>
</feature>
<comment type="function">
    <text evidence="1">The terminase large subunit acts as an ATP driven molecular motor necessary for viral DNA translocation into empty capsids and as an endonuclease that cuts the viral genome at a unique and precise dsDNA sequence to initiate and to end a packaging reaction. The terminase lies at a unique vertex of the procapsid and is composed of two subunits, a small terminase subunit involved in viral DNA recognition (packaging sequence), and a large terminase subunit possessing endonucleolytic and ATPase activities. Both terminase subunits heterooligomerize and are docked on the portal protein to form the packaging machine. The terminase large subunit exhibits endonuclease activity and cleaves the viral genome concatemer. Once the DNA is packaged, the terminase detaches from the portal and gets replaced by the tail to finish maturation of the virion.</text>
</comment>
<feature type="domain" description="Terminase large subunit ribonuclease H-like" evidence="2">
    <location>
        <begin position="358"/>
        <end position="465"/>
    </location>
</feature>
<keyword evidence="1" id="KW-0255">Endonuclease</keyword>
<keyword evidence="1" id="KW-0067">ATP-binding</keyword>
<evidence type="ECO:0000256" key="1">
    <source>
        <dbReference type="HAMAP-Rule" id="MF_04147"/>
    </source>
</evidence>
<proteinExistence type="inferred from homology"/>
<sequence>MFTDRTSLGVPTDQDPLSDFRKFLFVCWQHLNLPDPTPVQYDIAKHIQNGEKRIIVEAFRGVGKSWITSAYVVWLLYMNPQLNILVVSASKTRADDFTTFTLRLINEMPILQHLIPHSDQRQSKISFDVGPANASHAPSVKSVGVTGQLAGSRADVLIADDIEVPNNSATQGMRDKLSEAVKEFDAILKPNGRIIYLGTPQNQESLYNKLPDRGYKVRIWPARYPNEDQLVSLGDKLAPKVKRELDNDPELVGKSTDPDRFNDYDLAEREASYGRSGFALQFMLDTRLSDAERYPLKVSDLVVMDIPTQEAPEKVSWASGEQYVVQELPNVAFNGDHYHRPMYISDQFVEYSGSVMSIDPSGRGKDETGYAVVKMLNGYLYVRRCGGVAGGYSEEALQKLSLIAKEEQVNEIIVESNFGDGMFNQLITPVLSKIHPVTLSEVRHNTQKEKRIIDVLEPVMNQHKLVMDKKLIKQDYESTQHLPPEQSLRYQLMYQLTRITAERGALSNDDRLDSLAMAVQYWVDAMAQDADRQINTRREEMLMDEVNKVRQSASMGLAVITGHLGGDTSNMKW</sequence>
<dbReference type="EC" id="3.1.21.-" evidence="1"/>
<dbReference type="GO" id="GO:0051276">
    <property type="term" value="P:chromosome organization"/>
    <property type="evidence" value="ECO:0007669"/>
    <property type="project" value="UniProtKB-UniRule"/>
</dbReference>
<keyword evidence="1" id="KW-0378">Hydrolase</keyword>
<dbReference type="InterPro" id="IPR044271">
    <property type="entry name" value="Terminase_large_su_gp19"/>
</dbReference>
<organism evidence="3 4">
    <name type="scientific">Roseobacter phage CRP-114</name>
    <dbReference type="NCBI Taxonomy" id="3072842"/>
    <lineage>
        <taxon>Viruses</taxon>
        <taxon>Duplodnaviria</taxon>
        <taxon>Heunggongvirae</taxon>
        <taxon>Uroviricota</taxon>
        <taxon>Caudoviricetes</taxon>
        <taxon>Autographivirales</taxon>
        <taxon>Autographivirales incertae sedis</taxon>
        <taxon>Dynamenevirus</taxon>
        <taxon>Dynamenevirus CRP114</taxon>
    </lineage>
</organism>
<dbReference type="GO" id="GO:0098009">
    <property type="term" value="C:viral terminase, large subunit"/>
    <property type="evidence" value="ECO:0007669"/>
    <property type="project" value="UniProtKB-UniRule"/>
</dbReference>
<dbReference type="GO" id="GO:0046872">
    <property type="term" value="F:metal ion binding"/>
    <property type="evidence" value="ECO:0007669"/>
    <property type="project" value="UniProtKB-UniRule"/>
</dbReference>
<evidence type="ECO:0000259" key="2">
    <source>
        <dbReference type="Pfam" id="PF22530"/>
    </source>
</evidence>
<dbReference type="GO" id="GO:0004519">
    <property type="term" value="F:endonuclease activity"/>
    <property type="evidence" value="ECO:0007669"/>
    <property type="project" value="UniProtKB-UniRule"/>
</dbReference>
<feature type="binding site" evidence="1">
    <location>
        <position position="359"/>
    </location>
    <ligand>
        <name>Mg(2+)</name>
        <dbReference type="ChEBI" id="CHEBI:18420"/>
        <label>2</label>
        <note>catalytic; for nuclease activity</note>
    </ligand>
</feature>
<evidence type="ECO:0000313" key="4">
    <source>
        <dbReference type="Proteomes" id="UP001301566"/>
    </source>
</evidence>
<dbReference type="Pfam" id="PF22530">
    <property type="entry name" value="Terminase-T7_RNaseH-like"/>
    <property type="match status" value="1"/>
</dbReference>
<dbReference type="EC" id="3.6.4.-" evidence="1"/>
<keyword evidence="4" id="KW-1185">Reference proteome</keyword>
<comment type="caution">
    <text evidence="1">Lacks conserved residue(s) required for the propagation of feature annotation.</text>
</comment>
<feature type="binding site" evidence="1">
    <location>
        <position position="359"/>
    </location>
    <ligand>
        <name>Mg(2+)</name>
        <dbReference type="ChEBI" id="CHEBI:18420"/>
        <label>1</label>
        <note>catalytic; for nuclease activity</note>
    </ligand>
</feature>
<keyword evidence="1" id="KW-0460">Magnesium</keyword>
<feature type="region of interest" description="Nuclease activity" evidence="1">
    <location>
        <begin position="339"/>
        <end position="424"/>
    </location>
</feature>
<keyword evidence="1" id="KW-1188">Viral release from host cell</keyword>
<accession>A0AAX3ZWP3</accession>
<dbReference type="HAMAP" id="MF_04147">
    <property type="entry name" value="TERL_T7"/>
    <property type="match status" value="1"/>
</dbReference>
<dbReference type="Gene3D" id="3.30.420.240">
    <property type="match status" value="1"/>
</dbReference>
<feature type="short sequence motif" description="Walker B motif" evidence="1">
    <location>
        <begin position="156"/>
        <end position="161"/>
    </location>
</feature>
<dbReference type="GO" id="GO:0019073">
    <property type="term" value="P:viral DNA genome packaging"/>
    <property type="evidence" value="ECO:0007669"/>
    <property type="project" value="UniProtKB-UniRule"/>
</dbReference>
<gene>
    <name evidence="3" type="ORF">CRP114_gp49</name>
</gene>
<feature type="binding site" evidence="1">
    <location>
        <position position="415"/>
    </location>
    <ligand>
        <name>Mg(2+)</name>
        <dbReference type="ChEBI" id="CHEBI:18420"/>
        <label>2</label>
        <note>catalytic; for nuclease activity</note>
    </ligand>
</feature>
<keyword evidence="1" id="KW-0540">Nuclease</keyword>
<dbReference type="Proteomes" id="UP001301566">
    <property type="component" value="Segment"/>
</dbReference>
<name>A0AAX3ZWP3_9CAUD</name>
<dbReference type="InterPro" id="IPR054762">
    <property type="entry name" value="Gp19_RNaseH-like"/>
</dbReference>
<protein>
    <recommendedName>
        <fullName evidence="1">Terminase, large subunit</fullName>
    </recommendedName>
    <alternativeName>
        <fullName evidence="1">DNA-packaging protein</fullName>
    </alternativeName>
    <domain>
        <recommendedName>
            <fullName evidence="1">ATPase</fullName>
            <ecNumber evidence="1">3.6.4.-</ecNumber>
        </recommendedName>
    </domain>
    <domain>
        <recommendedName>
            <fullName evidence="1">Endonuclease</fullName>
            <ecNumber evidence="1">3.1.21.-</ecNumber>
        </recommendedName>
    </domain>
</protein>
<dbReference type="NCBIfam" id="NF033889">
    <property type="entry name" value="termin_lrg_T7"/>
    <property type="match status" value="1"/>
</dbReference>
<evidence type="ECO:0000313" key="3">
    <source>
        <dbReference type="EMBL" id="WMM95248.1"/>
    </source>
</evidence>
<dbReference type="Gene3D" id="3.40.50.300">
    <property type="entry name" value="P-loop containing nucleotide triphosphate hydrolases"/>
    <property type="match status" value="1"/>
</dbReference>
<dbReference type="InterPro" id="IPR027417">
    <property type="entry name" value="P-loop_NTPase"/>
</dbReference>
<feature type="binding site" evidence="1">
    <location>
        <position position="513"/>
    </location>
    <ligand>
        <name>Mg(2+)</name>
        <dbReference type="ChEBI" id="CHEBI:18420"/>
        <label>1</label>
        <note>catalytic; for nuclease activity</note>
    </ligand>
</feature>
<comment type="similarity">
    <text evidence="1">Belongs to the Teseptimavirus large terminase family.</text>
</comment>
<dbReference type="SUPFAM" id="SSF52540">
    <property type="entry name" value="P-loop containing nucleoside triphosphate hydrolases"/>
    <property type="match status" value="1"/>
</dbReference>
<keyword evidence="1" id="KW-0479">Metal-binding</keyword>
<dbReference type="GO" id="GO:0005524">
    <property type="term" value="F:ATP binding"/>
    <property type="evidence" value="ECO:0007669"/>
    <property type="project" value="UniProtKB-KW"/>
</dbReference>
<dbReference type="InterPro" id="IPR047987">
    <property type="entry name" value="Gp19-like_virus"/>
</dbReference>
<comment type="cofactor">
    <cofactor evidence="1">
        <name>Mg(2+)</name>
        <dbReference type="ChEBI" id="CHEBI:18420"/>
    </cofactor>
</comment>
<comment type="domain">
    <text evidence="1">The ATPase region is in the N-terminus, whereas the nuclease region is in the central part. The C-terminus is involved in prohead binding.</text>
</comment>
<comment type="subunit">
    <text evidence="1">Homopentamer. Interacts with the terminase small subunit; the active complex is probably heterooligomeric. Interacts with the portal protein.</text>
</comment>